<dbReference type="eggNOG" id="COG5492">
    <property type="taxonomic scope" value="Bacteria"/>
</dbReference>
<protein>
    <submittedName>
        <fullName evidence="6">Polysaccharide lyase family 8, super-sandwich domain protein</fullName>
    </submittedName>
</protein>
<dbReference type="PANTHER" id="PTHR38481">
    <property type="entry name" value="HYALURONATE LYASE"/>
    <property type="match status" value="1"/>
</dbReference>
<dbReference type="GO" id="GO:0016837">
    <property type="term" value="F:carbon-oxygen lyase activity, acting on polysaccharides"/>
    <property type="evidence" value="ECO:0007669"/>
    <property type="project" value="UniProtKB-ARBA"/>
</dbReference>
<dbReference type="PROSITE" id="PS51257">
    <property type="entry name" value="PROKAR_LIPOPROTEIN"/>
    <property type="match status" value="1"/>
</dbReference>
<evidence type="ECO:0000259" key="5">
    <source>
        <dbReference type="Pfam" id="PF08124"/>
    </source>
</evidence>
<dbReference type="SUPFAM" id="SSF74650">
    <property type="entry name" value="Galactose mutarotase-like"/>
    <property type="match status" value="1"/>
</dbReference>
<comment type="caution">
    <text evidence="6">The sequence shown here is derived from an EMBL/GenBank/DDBJ whole genome shotgun (WGS) entry which is preliminary data.</text>
</comment>
<evidence type="ECO:0000256" key="1">
    <source>
        <dbReference type="ARBA" id="ARBA00006699"/>
    </source>
</evidence>
<evidence type="ECO:0000256" key="3">
    <source>
        <dbReference type="SAM" id="SignalP"/>
    </source>
</evidence>
<feature type="domain" description="Polysaccharide lyase family 8 central" evidence="4">
    <location>
        <begin position="809"/>
        <end position="1092"/>
    </location>
</feature>
<gene>
    <name evidence="6" type="ORF">MALL_0106</name>
</gene>
<reference evidence="6 7" key="1">
    <citation type="submission" date="2010-03" db="EMBL/GenBank/DDBJ databases">
        <authorList>
            <person name="Glass J.I."/>
            <person name="Benders G.A."/>
            <person name="Durkin A.S."/>
            <person name="Farmerie W.G."/>
            <person name="Hlavinka K."/>
            <person name="Hostetler J."/>
            <person name="Jackson J."/>
            <person name="May M.A."/>
            <person name="Miller R.H."/>
            <person name="Paralanov V."/>
            <person name="Radune D."/>
            <person name="Szczypinski B."/>
            <person name="Brown D.R."/>
        </authorList>
    </citation>
    <scope>NUCLEOTIDE SEQUENCE [LARGE SCALE GENOMIC DNA]</scope>
    <source>
        <strain evidence="6 7">A21JP2</strain>
    </source>
</reference>
<dbReference type="GO" id="GO:0030246">
    <property type="term" value="F:carbohydrate binding"/>
    <property type="evidence" value="ECO:0007669"/>
    <property type="project" value="InterPro"/>
</dbReference>
<feature type="signal peptide" evidence="3">
    <location>
        <begin position="1"/>
        <end position="26"/>
    </location>
</feature>
<feature type="active site" evidence="2">
    <location>
        <position position="677"/>
    </location>
</feature>
<keyword evidence="3" id="KW-0732">Signal</keyword>
<evidence type="ECO:0000259" key="4">
    <source>
        <dbReference type="Pfam" id="PF02278"/>
    </source>
</evidence>
<feature type="domain" description="Polysaccharide lyase 8 N-terminal alpha-helical" evidence="5">
    <location>
        <begin position="427"/>
        <end position="716"/>
    </location>
</feature>
<organism evidence="6 7">
    <name type="scientific">Mycoplasmopsis alligatoris A21JP2</name>
    <dbReference type="NCBI Taxonomy" id="747682"/>
    <lineage>
        <taxon>Bacteria</taxon>
        <taxon>Bacillati</taxon>
        <taxon>Mycoplasmatota</taxon>
        <taxon>Mycoplasmoidales</taxon>
        <taxon>Metamycoplasmataceae</taxon>
        <taxon>Mycoplasmopsis</taxon>
    </lineage>
</organism>
<dbReference type="GO" id="GO:0005975">
    <property type="term" value="P:carbohydrate metabolic process"/>
    <property type="evidence" value="ECO:0007669"/>
    <property type="project" value="InterPro"/>
</dbReference>
<dbReference type="Gene3D" id="1.50.10.100">
    <property type="entry name" value="Chondroitin AC/alginate lyase"/>
    <property type="match status" value="1"/>
</dbReference>
<dbReference type="Gene3D" id="2.70.98.10">
    <property type="match status" value="1"/>
</dbReference>
<dbReference type="GO" id="GO:0005576">
    <property type="term" value="C:extracellular region"/>
    <property type="evidence" value="ECO:0007669"/>
    <property type="project" value="InterPro"/>
</dbReference>
<name>D4XUV2_9BACT</name>
<dbReference type="EMBL" id="ADNC01000002">
    <property type="protein sequence ID" value="EFF41862.1"/>
    <property type="molecule type" value="Genomic_DNA"/>
</dbReference>
<sequence length="1270" mass="145890">MKRKNILILGSILAMPLIPLSAISCGSDIAEYKWSTADKYGKPIPREAKDLHKYLKFIPIEESIQSVSAKNAQDVLNNADLDMKVNALKSFALPENELMPEEFDYDLKAEANGNSLNITLFITEKKNGSKSSMNIVLNGFRDDFELSDKDQEIINNNILEINGLKYLIDGIDKSKLNATELKNRTNAYKWSQKIINKYNELKYPENPIANFFYASTYDNGIKKIVFANDYFKNIFSLFNSNTSELVKLIDSKITNKNDELLKKLKEFETQKDTVLKLNSTAKYLEKTKEFTKLISPSSLDATTKKEILAKFADHFTKSTIVELNKFSNANNKIATNQKTLSPKLNEFKTQINQLKTSSDFNLLDSSLTNLNSIISLIIEQVNIDNAISIQNAEFLALQGAYDLINKKEIQVVKNNETGVIVNPGYSDAPYVRTALQKMLFIAQAYLINEPDNKLYKNQDLKKIIIQVMDDFAKKYYFRNQQQFVNWWFYEIGIPRELTKLLGVLNKVFNEELKTNEFKDKFEKWSDGINYFLPNARYGGAAKTAIINYVPVTKKRIQTGANVIDTAKPILATAILNKNTSLIQDALMAMYDNLFREFVKTKDGFYKDGSFIQHDNLPYAGSYGEVLYTGIADIFKYFENSSFDLSKDKRFERIYKFTELAVMPYVFNLSISDGLSGRSLVRLGHGDKQKGMNILGALTIIVKNAPELYKARLNNFIIEQLSLFSKEDLVKFGKDYKIRDVYVNNLIEYKTKEKMTVLPRNKEDWEFYETSYFNKYNEPSTRTDSLKDKNNVPVGSDLALSNNGLVFSKNQDRYVWKTDNFMFNINLHGRTIGFPEATLGENLESYYYADGATTLHTKANNNPYANEYWTILNPELVPGTSSIHTSQFDKLYAYNFPDQLGADVSKWTDKTLKKQYDDFTAALRDKQKKIEDNVSLHTNDSFNNGIIYKQDGFVKSMVENWNSSLITRKVYFMIDNQIITVGNVHFTNPNNIVTTTIENRSQANENSASYKKEKFLNKEIFVYENKDNNEVNGYVVLDNIASSKLNKESKYPILANVNRSFAKEKNKINKLYNTLTIDHKTNKKFAYSTIPNYDKTKKNNYETNLKNFKIILNNHDYIIASYTKLVDGKESTTYYIASFVEENKSKIGKDKDYDAKIKTGIYVPGLDTKIYLSSPTTMVIETEKNSNRWNIISSSDLNLKNYEIYFDKQFSNLESKLVTNDKIEYSNKESNEVKLFVKNATQSGVSVFNNFALNNDINHNAWFTLEVKNEK</sequence>
<dbReference type="InterPro" id="IPR011013">
    <property type="entry name" value="Gal_mutarotase_sf_dom"/>
</dbReference>
<dbReference type="InterPro" id="IPR038970">
    <property type="entry name" value="Lyase_8"/>
</dbReference>
<dbReference type="Proteomes" id="UP000004757">
    <property type="component" value="Unassembled WGS sequence"/>
</dbReference>
<evidence type="ECO:0000313" key="6">
    <source>
        <dbReference type="EMBL" id="EFF41862.1"/>
    </source>
</evidence>
<evidence type="ECO:0000313" key="7">
    <source>
        <dbReference type="Proteomes" id="UP000004757"/>
    </source>
</evidence>
<dbReference type="PANTHER" id="PTHR38481:SF1">
    <property type="entry name" value="HYALURONATE LYASE"/>
    <property type="match status" value="1"/>
</dbReference>
<evidence type="ECO:0000256" key="2">
    <source>
        <dbReference type="PIRSR" id="PIRSR638970-1"/>
    </source>
</evidence>
<dbReference type="InterPro" id="IPR012970">
    <property type="entry name" value="Lyase_8_alpha_N"/>
</dbReference>
<proteinExistence type="inferred from homology"/>
<feature type="chain" id="PRO_5003066771" evidence="3">
    <location>
        <begin position="27"/>
        <end position="1270"/>
    </location>
</feature>
<dbReference type="STRING" id="747682.MALL_0106"/>
<dbReference type="OrthoDB" id="6636047at2"/>
<dbReference type="Pfam" id="PF08124">
    <property type="entry name" value="Lyase_8_N"/>
    <property type="match status" value="1"/>
</dbReference>
<comment type="similarity">
    <text evidence="1">Belongs to the polysaccharide lyase 8 family.</text>
</comment>
<dbReference type="Pfam" id="PF02278">
    <property type="entry name" value="Lyase_8"/>
    <property type="match status" value="1"/>
</dbReference>
<dbReference type="InterPro" id="IPR008929">
    <property type="entry name" value="Chondroitin_lyas"/>
</dbReference>
<feature type="active site" evidence="2">
    <location>
        <position position="613"/>
    </location>
</feature>
<dbReference type="InterPro" id="IPR014718">
    <property type="entry name" value="GH-type_carb-bd"/>
</dbReference>
<dbReference type="SUPFAM" id="SSF48230">
    <property type="entry name" value="Chondroitin AC/alginate lyase"/>
    <property type="match status" value="1"/>
</dbReference>
<dbReference type="RefSeq" id="WP_005683145.1">
    <property type="nucleotide sequence ID" value="NZ_ADNC01000002.1"/>
</dbReference>
<accession>D4XUV2</accession>
<dbReference type="InterPro" id="IPR003159">
    <property type="entry name" value="Lyase_8_central_dom"/>
</dbReference>
<feature type="active site" evidence="2">
    <location>
        <position position="622"/>
    </location>
</feature>
<dbReference type="AlphaFoldDB" id="D4XUV2"/>
<keyword evidence="7" id="KW-1185">Reference proteome</keyword>
<keyword evidence="6" id="KW-0456">Lyase</keyword>